<protein>
    <submittedName>
        <fullName evidence="1">Uncharacterized protein</fullName>
    </submittedName>
</protein>
<organism evidence="1">
    <name type="scientific">Anguilla anguilla</name>
    <name type="common">European freshwater eel</name>
    <name type="synonym">Muraena anguilla</name>
    <dbReference type="NCBI Taxonomy" id="7936"/>
    <lineage>
        <taxon>Eukaryota</taxon>
        <taxon>Metazoa</taxon>
        <taxon>Chordata</taxon>
        <taxon>Craniata</taxon>
        <taxon>Vertebrata</taxon>
        <taxon>Euteleostomi</taxon>
        <taxon>Actinopterygii</taxon>
        <taxon>Neopterygii</taxon>
        <taxon>Teleostei</taxon>
        <taxon>Anguilliformes</taxon>
        <taxon>Anguillidae</taxon>
        <taxon>Anguilla</taxon>
    </lineage>
</organism>
<proteinExistence type="predicted"/>
<reference evidence="1" key="1">
    <citation type="submission" date="2014-11" db="EMBL/GenBank/DDBJ databases">
        <authorList>
            <person name="Amaro Gonzalez C."/>
        </authorList>
    </citation>
    <scope>NUCLEOTIDE SEQUENCE</scope>
</reference>
<sequence>MLDKIFSQTMCIYGPLYLKPQVKE</sequence>
<accession>A0A0E9XG49</accession>
<dbReference type="EMBL" id="GBXM01007181">
    <property type="protein sequence ID" value="JAI01397.1"/>
    <property type="molecule type" value="Transcribed_RNA"/>
</dbReference>
<dbReference type="AlphaFoldDB" id="A0A0E9XG49"/>
<reference evidence="1" key="2">
    <citation type="journal article" date="2015" name="Fish Shellfish Immunol.">
        <title>Early steps in the European eel (Anguilla anguilla)-Vibrio vulnificus interaction in the gills: Role of the RtxA13 toxin.</title>
        <authorList>
            <person name="Callol A."/>
            <person name="Pajuelo D."/>
            <person name="Ebbesson L."/>
            <person name="Teles M."/>
            <person name="MacKenzie S."/>
            <person name="Amaro C."/>
        </authorList>
    </citation>
    <scope>NUCLEOTIDE SEQUENCE</scope>
</reference>
<evidence type="ECO:0000313" key="1">
    <source>
        <dbReference type="EMBL" id="JAI01397.1"/>
    </source>
</evidence>
<name>A0A0E9XG49_ANGAN</name>